<keyword evidence="5" id="KW-1185">Reference proteome</keyword>
<evidence type="ECO:0000313" key="5">
    <source>
        <dbReference type="Proteomes" id="UP000267096"/>
    </source>
</evidence>
<gene>
    <name evidence="4" type="ORF">ASIM_LOCUS17256</name>
</gene>
<proteinExistence type="inferred from homology"/>
<dbReference type="InterPro" id="IPR036085">
    <property type="entry name" value="PAZ_dom_sf"/>
</dbReference>
<dbReference type="InterPro" id="IPR056992">
    <property type="entry name" value="HRDE1/NRDE-3-like_N"/>
</dbReference>
<dbReference type="Gene3D" id="2.170.260.10">
    <property type="entry name" value="paz domain"/>
    <property type="match status" value="1"/>
</dbReference>
<dbReference type="AlphaFoldDB" id="A0A0M3KA57"/>
<name>A0A0M3KA57_ANISI</name>
<dbReference type="SMART" id="SM00950">
    <property type="entry name" value="Piwi"/>
    <property type="match status" value="1"/>
</dbReference>
<protein>
    <submittedName>
        <fullName evidence="6">Piwi domain-containing protein</fullName>
    </submittedName>
</protein>
<reference evidence="6" key="1">
    <citation type="submission" date="2017-02" db="UniProtKB">
        <authorList>
            <consortium name="WormBaseParasite"/>
        </authorList>
    </citation>
    <scope>IDENTIFICATION</scope>
</reference>
<dbReference type="Gene3D" id="3.40.50.2300">
    <property type="match status" value="1"/>
</dbReference>
<evidence type="ECO:0000313" key="4">
    <source>
        <dbReference type="EMBL" id="VDK59917.1"/>
    </source>
</evidence>
<comment type="similarity">
    <text evidence="1">Belongs to the argonaute family.</text>
</comment>
<dbReference type="InterPro" id="IPR003165">
    <property type="entry name" value="Piwi"/>
</dbReference>
<dbReference type="SMART" id="SM00949">
    <property type="entry name" value="PAZ"/>
    <property type="match status" value="1"/>
</dbReference>
<dbReference type="Gene3D" id="3.30.420.10">
    <property type="entry name" value="Ribonuclease H-like superfamily/Ribonuclease H"/>
    <property type="match status" value="1"/>
</dbReference>
<dbReference type="CDD" id="cd02846">
    <property type="entry name" value="PAZ_argonaute_like"/>
    <property type="match status" value="1"/>
</dbReference>
<evidence type="ECO:0000256" key="1">
    <source>
        <dbReference type="RuleBase" id="RU361178"/>
    </source>
</evidence>
<dbReference type="PROSITE" id="PS50821">
    <property type="entry name" value="PAZ"/>
    <property type="match status" value="1"/>
</dbReference>
<evidence type="ECO:0000259" key="3">
    <source>
        <dbReference type="PROSITE" id="PS50822"/>
    </source>
</evidence>
<feature type="domain" description="PAZ" evidence="2">
    <location>
        <begin position="272"/>
        <end position="385"/>
    </location>
</feature>
<feature type="domain" description="Piwi" evidence="3">
    <location>
        <begin position="547"/>
        <end position="885"/>
    </location>
</feature>
<sequence>MEINCSKMEQMLTDESAEERLVMPSKKISGMRLKAADSIAVVMNGYEIDLSNVPEKVYKHELKLMAVKQDNQLRDLTRGPRNDVSITLRRRVLWSVYTTVLKNYKDFFGSDTKMYFYDCGVTLYSINKILDREDGEKEFRLKMDQLSSNSRDFLGVKVVGIVAKLLACEEVYLRDFDESISECIDERQRSLQQFLEVAINQKLYHDQDHLLFGNKAYHRAMPHDKQLKGGKLLQSGFAKNIRVVGDSVENAVIVAQLDAKKSAFFKEQNLVALIASLCNNRFDTLLNDANTRRRVAKQLKGLVVRTNHLPKSQRIFSIFGMTKESASKVIIVIDDEEISIEEYYNHKYQIGLQYTNLPCIVERRFQAKSQVVNNYYPMECLDVCKGQRVENKKQTPDLVEELIAGCRLLPNRLKEENEKQRRAASITNQNPYFRRLGMLYPPAIIYGNNDRVEPNSNGHLEWRLNRGRALQQHLFYSPANPPRRWVVFIFEDAVSKELFDRFLYSYIERAQSHGIKLQRPSRIETIDRVDMDYLMDKMKMMRKNCVEYVMFITKDKRDPVHDKMKLTEVQASVVTQHIFSGTIQRSIGNRGAEMTLDNLIMKMNLKLGGISHAIAASTPFMRCNHLNEDICKRIWLRPTRMFIGLDMSHSSPLSFYERQAGFHASEPTVVGMAYTCGSEFGMRGLYWMQEPRVYTIQSLKEHLVEALNQFKEESANKSYPEHVIVFRGGISDGQFQKVMTLEANAFRAAFEALPSSTPPNKIRLSLICVQTNSNYRLLLDNPTSLQVDGNALQQNVPSGTCVDSSIVHPTQAEFILVAHKSIMGTARPIRCTVLVDDEPRMGLDEVEGITNCLCYMHGIVTSPISVPAHLYAASNLAKRGRNNWKIVCNNGDDDVSIASGDSGSHNQFHNDGAPDFFTNISSHLAPKLKHKFWA</sequence>
<dbReference type="OrthoDB" id="5812648at2759"/>
<dbReference type="Pfam" id="PF25128">
    <property type="entry name" value="HRDE1_NRDE3_N"/>
    <property type="match status" value="1"/>
</dbReference>
<dbReference type="Pfam" id="PF02171">
    <property type="entry name" value="Piwi"/>
    <property type="match status" value="1"/>
</dbReference>
<organism evidence="6">
    <name type="scientific">Anisakis simplex</name>
    <name type="common">Herring worm</name>
    <dbReference type="NCBI Taxonomy" id="6269"/>
    <lineage>
        <taxon>Eukaryota</taxon>
        <taxon>Metazoa</taxon>
        <taxon>Ecdysozoa</taxon>
        <taxon>Nematoda</taxon>
        <taxon>Chromadorea</taxon>
        <taxon>Rhabditida</taxon>
        <taxon>Spirurina</taxon>
        <taxon>Ascaridomorpha</taxon>
        <taxon>Ascaridoidea</taxon>
        <taxon>Anisakidae</taxon>
        <taxon>Anisakis</taxon>
        <taxon>Anisakis simplex complex</taxon>
    </lineage>
</organism>
<evidence type="ECO:0000313" key="6">
    <source>
        <dbReference type="WBParaSite" id="ASIM_0001785301-mRNA-1"/>
    </source>
</evidence>
<dbReference type="GO" id="GO:0003723">
    <property type="term" value="F:RNA binding"/>
    <property type="evidence" value="ECO:0007669"/>
    <property type="project" value="InterPro"/>
</dbReference>
<dbReference type="WBParaSite" id="ASIM_0001785301-mRNA-1">
    <property type="protein sequence ID" value="ASIM_0001785301-mRNA-1"/>
    <property type="gene ID" value="ASIM_0001785301"/>
</dbReference>
<dbReference type="Proteomes" id="UP000267096">
    <property type="component" value="Unassembled WGS sequence"/>
</dbReference>
<accession>A0A0M3KA57</accession>
<dbReference type="InterPro" id="IPR012337">
    <property type="entry name" value="RNaseH-like_sf"/>
</dbReference>
<dbReference type="InterPro" id="IPR036397">
    <property type="entry name" value="RNaseH_sf"/>
</dbReference>
<dbReference type="InterPro" id="IPR003100">
    <property type="entry name" value="PAZ_dom"/>
</dbReference>
<dbReference type="PANTHER" id="PTHR22891">
    <property type="entry name" value="EUKARYOTIC TRANSLATION INITIATION FACTOR 2C"/>
    <property type="match status" value="1"/>
</dbReference>
<reference evidence="4 5" key="2">
    <citation type="submission" date="2018-11" db="EMBL/GenBank/DDBJ databases">
        <authorList>
            <consortium name="Pathogen Informatics"/>
        </authorList>
    </citation>
    <scope>NUCLEOTIDE SEQUENCE [LARGE SCALE GENOMIC DNA]</scope>
</reference>
<dbReference type="SUPFAM" id="SSF101690">
    <property type="entry name" value="PAZ domain"/>
    <property type="match status" value="1"/>
</dbReference>
<dbReference type="Pfam" id="PF02170">
    <property type="entry name" value="PAZ"/>
    <property type="match status" value="1"/>
</dbReference>
<dbReference type="PROSITE" id="PS50822">
    <property type="entry name" value="PIWI"/>
    <property type="match status" value="1"/>
</dbReference>
<evidence type="ECO:0000259" key="2">
    <source>
        <dbReference type="PROSITE" id="PS50821"/>
    </source>
</evidence>
<dbReference type="SUPFAM" id="SSF53098">
    <property type="entry name" value="Ribonuclease H-like"/>
    <property type="match status" value="1"/>
</dbReference>
<dbReference type="EMBL" id="UYRR01033915">
    <property type="protein sequence ID" value="VDK59917.1"/>
    <property type="molecule type" value="Genomic_DNA"/>
</dbReference>